<reference evidence="2" key="1">
    <citation type="journal article" date="2015" name="Nature">
        <title>Complex archaea that bridge the gap between prokaryotes and eukaryotes.</title>
        <authorList>
            <person name="Spang A."/>
            <person name="Saw J.H."/>
            <person name="Jorgensen S.L."/>
            <person name="Zaremba-Niedzwiedzka K."/>
            <person name="Martijn J."/>
            <person name="Lind A.E."/>
            <person name="van Eijk R."/>
            <person name="Schleper C."/>
            <person name="Guy L."/>
            <person name="Ettema T.J."/>
        </authorList>
    </citation>
    <scope>NUCLEOTIDE SEQUENCE</scope>
</reference>
<name>A0A0F9LIE3_9ZZZZ</name>
<keyword evidence="1" id="KW-0175">Coiled coil</keyword>
<dbReference type="EMBL" id="LAZR01007181">
    <property type="protein sequence ID" value="KKM86916.1"/>
    <property type="molecule type" value="Genomic_DNA"/>
</dbReference>
<feature type="coiled-coil region" evidence="1">
    <location>
        <begin position="143"/>
        <end position="184"/>
    </location>
</feature>
<sequence>LLYPRFGDAVQCFKHCTTSIVTNGKLLIEKADEIIDNLDILSISIIENDVEVSGYQDIKNIQDPEPIIAVPENLAHFLPRSTMYLTKYSFRNLEFNRFKEYKKLRSEMIFQYNKTEKLLNKKAGIGRTIKELKILYENSDIDINKYSELLEKYSTKLNMIENSLENLKKNDKNIEAKKKQVKKTVVATP</sequence>
<proteinExistence type="predicted"/>
<accession>A0A0F9LIE3</accession>
<organism evidence="2">
    <name type="scientific">marine sediment metagenome</name>
    <dbReference type="NCBI Taxonomy" id="412755"/>
    <lineage>
        <taxon>unclassified sequences</taxon>
        <taxon>metagenomes</taxon>
        <taxon>ecological metagenomes</taxon>
    </lineage>
</organism>
<dbReference type="AlphaFoldDB" id="A0A0F9LIE3"/>
<comment type="caution">
    <text evidence="2">The sequence shown here is derived from an EMBL/GenBank/DDBJ whole genome shotgun (WGS) entry which is preliminary data.</text>
</comment>
<feature type="non-terminal residue" evidence="2">
    <location>
        <position position="1"/>
    </location>
</feature>
<evidence type="ECO:0000313" key="2">
    <source>
        <dbReference type="EMBL" id="KKM86916.1"/>
    </source>
</evidence>
<protein>
    <submittedName>
        <fullName evidence="2">Uncharacterized protein</fullName>
    </submittedName>
</protein>
<evidence type="ECO:0000256" key="1">
    <source>
        <dbReference type="SAM" id="Coils"/>
    </source>
</evidence>
<gene>
    <name evidence="2" type="ORF">LCGC14_1274260</name>
</gene>